<dbReference type="Gene3D" id="3.40.30.10">
    <property type="entry name" value="Glutaredoxin"/>
    <property type="match status" value="1"/>
</dbReference>
<comment type="catalytic activity">
    <reaction evidence="7 9">
        <text>a hydroperoxide + [thioredoxin]-dithiol = an alcohol + [thioredoxin]-disulfide + H2O</text>
        <dbReference type="Rhea" id="RHEA:62620"/>
        <dbReference type="Rhea" id="RHEA-COMP:10698"/>
        <dbReference type="Rhea" id="RHEA-COMP:10700"/>
        <dbReference type="ChEBI" id="CHEBI:15377"/>
        <dbReference type="ChEBI" id="CHEBI:29950"/>
        <dbReference type="ChEBI" id="CHEBI:30879"/>
        <dbReference type="ChEBI" id="CHEBI:35924"/>
        <dbReference type="ChEBI" id="CHEBI:50058"/>
        <dbReference type="EC" id="1.11.1.24"/>
    </reaction>
</comment>
<keyword evidence="5 9" id="KW-0560">Oxidoreductase</keyword>
<dbReference type="InterPro" id="IPR013740">
    <property type="entry name" value="Redoxin"/>
</dbReference>
<evidence type="ECO:0000313" key="11">
    <source>
        <dbReference type="EMBL" id="RNA20373.1"/>
    </source>
</evidence>
<dbReference type="Proteomes" id="UP000276133">
    <property type="component" value="Unassembled WGS sequence"/>
</dbReference>
<keyword evidence="6 9" id="KW-0676">Redox-active center</keyword>
<sequence>MLKEGDQLPNEDVYEGSVENKFSIHQLFENKKGILLGFQGAFTPICSKHHLPSYIDRLNQLKEKGFDYVVCVMVNDPFVTSEWEKVYNLPSNIRLIADPRATFTKAIGMDQEFSELGLRSKEYAMIIDNNRVKKLLIEPDPKYTSISLAESVFTYL</sequence>
<dbReference type="PANTHER" id="PTHR10430:SF16">
    <property type="entry name" value="PEROXIREDOXIN-5, MITOCHONDRIAL"/>
    <property type="match status" value="1"/>
</dbReference>
<evidence type="ECO:0000256" key="3">
    <source>
        <dbReference type="ARBA" id="ARBA00022559"/>
    </source>
</evidence>
<evidence type="ECO:0000259" key="10">
    <source>
        <dbReference type="PROSITE" id="PS51352"/>
    </source>
</evidence>
<dbReference type="OrthoDB" id="1882547at2759"/>
<feature type="domain" description="Thioredoxin" evidence="10">
    <location>
        <begin position="2"/>
        <end position="156"/>
    </location>
</feature>
<dbReference type="InterPro" id="IPR037944">
    <property type="entry name" value="PRX5-like"/>
</dbReference>
<dbReference type="InterPro" id="IPR013766">
    <property type="entry name" value="Thioredoxin_domain"/>
</dbReference>
<evidence type="ECO:0000256" key="7">
    <source>
        <dbReference type="ARBA" id="ARBA00049091"/>
    </source>
</evidence>
<dbReference type="AlphaFoldDB" id="A0A3M7R9T4"/>
<feature type="active site" description="Cysteine sulfenic acid (-SOH) intermediate" evidence="8">
    <location>
        <position position="46"/>
    </location>
</feature>
<reference evidence="11 12" key="1">
    <citation type="journal article" date="2018" name="Sci. Rep.">
        <title>Genomic signatures of local adaptation to the degree of environmental predictability in rotifers.</title>
        <authorList>
            <person name="Franch-Gras L."/>
            <person name="Hahn C."/>
            <person name="Garcia-Roger E.M."/>
            <person name="Carmona M.J."/>
            <person name="Serra M."/>
            <person name="Gomez A."/>
        </authorList>
    </citation>
    <scope>NUCLEOTIDE SEQUENCE [LARGE SCALE GENOMIC DNA]</scope>
    <source>
        <strain evidence="11">HYR1</strain>
    </source>
</reference>
<evidence type="ECO:0000256" key="8">
    <source>
        <dbReference type="PIRSR" id="PIRSR637944-1"/>
    </source>
</evidence>
<dbReference type="STRING" id="10195.A0A3M7R9T4"/>
<dbReference type="GO" id="GO:0005777">
    <property type="term" value="C:peroxisome"/>
    <property type="evidence" value="ECO:0007669"/>
    <property type="project" value="TreeGrafter"/>
</dbReference>
<evidence type="ECO:0000256" key="5">
    <source>
        <dbReference type="ARBA" id="ARBA00023002"/>
    </source>
</evidence>
<comment type="function">
    <text evidence="1">Thiol-specific peroxidase that catalyzes the reduction of hydrogen peroxide and organic hydroperoxides to water and alcohols, respectively. Plays a role in cell protection against oxidative stress by detoxifying peroxides and as sensor of hydrogen peroxide-mediated signaling events.</text>
</comment>
<organism evidence="11 12">
    <name type="scientific">Brachionus plicatilis</name>
    <name type="common">Marine rotifer</name>
    <name type="synonym">Brachionus muelleri</name>
    <dbReference type="NCBI Taxonomy" id="10195"/>
    <lineage>
        <taxon>Eukaryota</taxon>
        <taxon>Metazoa</taxon>
        <taxon>Spiralia</taxon>
        <taxon>Gnathifera</taxon>
        <taxon>Rotifera</taxon>
        <taxon>Eurotatoria</taxon>
        <taxon>Monogononta</taxon>
        <taxon>Pseudotrocha</taxon>
        <taxon>Ploima</taxon>
        <taxon>Brachionidae</taxon>
        <taxon>Brachionus</taxon>
    </lineage>
</organism>
<gene>
    <name evidence="11" type="ORF">BpHYR1_015999</name>
</gene>
<evidence type="ECO:0000256" key="4">
    <source>
        <dbReference type="ARBA" id="ARBA00022862"/>
    </source>
</evidence>
<dbReference type="InterPro" id="IPR036249">
    <property type="entry name" value="Thioredoxin-like_sf"/>
</dbReference>
<evidence type="ECO:0000256" key="9">
    <source>
        <dbReference type="RuleBase" id="RU366011"/>
    </source>
</evidence>
<keyword evidence="4 9" id="KW-0049">Antioxidant</keyword>
<dbReference type="GO" id="GO:0008379">
    <property type="term" value="F:thioredoxin peroxidase activity"/>
    <property type="evidence" value="ECO:0007669"/>
    <property type="project" value="InterPro"/>
</dbReference>
<dbReference type="GO" id="GO:0042744">
    <property type="term" value="P:hydrogen peroxide catabolic process"/>
    <property type="evidence" value="ECO:0007669"/>
    <property type="project" value="TreeGrafter"/>
</dbReference>
<proteinExistence type="inferred from homology"/>
<dbReference type="Pfam" id="PF08534">
    <property type="entry name" value="Redoxin"/>
    <property type="match status" value="1"/>
</dbReference>
<comment type="similarity">
    <text evidence="2 9">Belongs to the peroxiredoxin family. Prx5 subfamily.</text>
</comment>
<dbReference type="CDD" id="cd03013">
    <property type="entry name" value="PRX5_like"/>
    <property type="match status" value="1"/>
</dbReference>
<dbReference type="PANTHER" id="PTHR10430">
    <property type="entry name" value="PEROXIREDOXIN"/>
    <property type="match status" value="1"/>
</dbReference>
<dbReference type="EMBL" id="REGN01003864">
    <property type="protein sequence ID" value="RNA20373.1"/>
    <property type="molecule type" value="Genomic_DNA"/>
</dbReference>
<evidence type="ECO:0000256" key="1">
    <source>
        <dbReference type="ARBA" id="ARBA00003330"/>
    </source>
</evidence>
<name>A0A3M7R9T4_BRAPC</name>
<protein>
    <recommendedName>
        <fullName evidence="9">Peroxiredoxin-5</fullName>
        <ecNumber evidence="9">1.11.1.24</ecNumber>
    </recommendedName>
</protein>
<accession>A0A3M7R9T4</accession>
<dbReference type="GO" id="GO:0045454">
    <property type="term" value="P:cell redox homeostasis"/>
    <property type="evidence" value="ECO:0007669"/>
    <property type="project" value="TreeGrafter"/>
</dbReference>
<dbReference type="GO" id="GO:0005739">
    <property type="term" value="C:mitochondrion"/>
    <property type="evidence" value="ECO:0007669"/>
    <property type="project" value="TreeGrafter"/>
</dbReference>
<evidence type="ECO:0000256" key="6">
    <source>
        <dbReference type="ARBA" id="ARBA00023284"/>
    </source>
</evidence>
<keyword evidence="3 9" id="KW-0575">Peroxidase</keyword>
<dbReference type="EC" id="1.11.1.24" evidence="9"/>
<comment type="caution">
    <text evidence="11">The sequence shown here is derived from an EMBL/GenBank/DDBJ whole genome shotgun (WGS) entry which is preliminary data.</text>
</comment>
<dbReference type="SUPFAM" id="SSF52833">
    <property type="entry name" value="Thioredoxin-like"/>
    <property type="match status" value="1"/>
</dbReference>
<dbReference type="FunFam" id="3.40.30.10:FF:000020">
    <property type="entry name" value="Peroxiredoxin"/>
    <property type="match status" value="1"/>
</dbReference>
<dbReference type="PROSITE" id="PS51352">
    <property type="entry name" value="THIOREDOXIN_2"/>
    <property type="match status" value="1"/>
</dbReference>
<dbReference type="GO" id="GO:0034599">
    <property type="term" value="P:cellular response to oxidative stress"/>
    <property type="evidence" value="ECO:0007669"/>
    <property type="project" value="InterPro"/>
</dbReference>
<evidence type="ECO:0000313" key="12">
    <source>
        <dbReference type="Proteomes" id="UP000276133"/>
    </source>
</evidence>
<keyword evidence="12" id="KW-1185">Reference proteome</keyword>
<evidence type="ECO:0000256" key="2">
    <source>
        <dbReference type="ARBA" id="ARBA00010505"/>
    </source>
</evidence>